<dbReference type="KEGG" id="apac:S7S_15230"/>
<dbReference type="InterPro" id="IPR003646">
    <property type="entry name" value="SH3-like_bac-type"/>
</dbReference>
<proteinExistence type="predicted"/>
<dbReference type="Proteomes" id="UP000006764">
    <property type="component" value="Chromosome"/>
</dbReference>
<dbReference type="OrthoDB" id="9148835at2"/>
<name>A0A0B4XSS5_9GAMM</name>
<evidence type="ECO:0000259" key="2">
    <source>
        <dbReference type="PROSITE" id="PS51781"/>
    </source>
</evidence>
<evidence type="ECO:0000313" key="4">
    <source>
        <dbReference type="Proteomes" id="UP000006764"/>
    </source>
</evidence>
<sequence length="243" mass="27691">MSGWRVLFFLLCLLPAVAPGDTLTVTVADPFIELRTGPGRGYPVFHVVEQGQQIVLLKRRTQWIEVRAPRGHQGWVSRAQLARTLDDTGDYVALEERELADFFTPHAEFGVLVGELDRTTALSVQAGWAFTDRFQLALSWTEANSDFASRRLLDVSLMNQFLPHRRLSPYVLVGGGRVDVEPRTVLVQSSDRSERSVHAGAGLRLWLTRGFVWRAEYRHYVFLTTQDDNEELEQWRTGFSVLF</sequence>
<organism evidence="3 4">
    <name type="scientific">Isoalcanivorax pacificus W11-5</name>
    <dbReference type="NCBI Taxonomy" id="391936"/>
    <lineage>
        <taxon>Bacteria</taxon>
        <taxon>Pseudomonadati</taxon>
        <taxon>Pseudomonadota</taxon>
        <taxon>Gammaproteobacteria</taxon>
        <taxon>Oceanospirillales</taxon>
        <taxon>Alcanivoracaceae</taxon>
        <taxon>Isoalcanivorax</taxon>
    </lineage>
</organism>
<dbReference type="Gene3D" id="2.40.160.20">
    <property type="match status" value="1"/>
</dbReference>
<dbReference type="HOGENOM" id="CLU_078750_0_0_6"/>
<accession>A0A0B4XSS5</accession>
<protein>
    <recommendedName>
        <fullName evidence="2">SH3b domain-containing protein</fullName>
    </recommendedName>
</protein>
<dbReference type="EMBL" id="CP004387">
    <property type="protein sequence ID" value="AJD49458.1"/>
    <property type="molecule type" value="Genomic_DNA"/>
</dbReference>
<evidence type="ECO:0000313" key="3">
    <source>
        <dbReference type="EMBL" id="AJD49458.1"/>
    </source>
</evidence>
<feature type="chain" id="PRO_5002097790" description="SH3b domain-containing protein" evidence="1">
    <location>
        <begin position="19"/>
        <end position="243"/>
    </location>
</feature>
<dbReference type="PROSITE" id="PS51781">
    <property type="entry name" value="SH3B"/>
    <property type="match status" value="1"/>
</dbReference>
<evidence type="ECO:0000256" key="1">
    <source>
        <dbReference type="SAM" id="SignalP"/>
    </source>
</evidence>
<keyword evidence="1" id="KW-0732">Signal</keyword>
<gene>
    <name evidence="3" type="ORF">S7S_15230</name>
</gene>
<dbReference type="AlphaFoldDB" id="A0A0B4XSS5"/>
<dbReference type="SMART" id="SM00287">
    <property type="entry name" value="SH3b"/>
    <property type="match status" value="1"/>
</dbReference>
<dbReference type="RefSeq" id="WP_008733578.1">
    <property type="nucleotide sequence ID" value="NZ_CP004387.1"/>
</dbReference>
<reference evidence="3 4" key="1">
    <citation type="journal article" date="2012" name="J. Bacteriol.">
        <title>Genome sequence of an alkane-degrading bacterium, Alcanivorax pacificus type strain W11-5, isolated from deep sea sediment.</title>
        <authorList>
            <person name="Lai Q."/>
            <person name="Shao Z."/>
        </authorList>
    </citation>
    <scope>NUCLEOTIDE SEQUENCE [LARGE SCALE GENOMIC DNA]</scope>
    <source>
        <strain evidence="3 4">W11-5</strain>
    </source>
</reference>
<dbReference type="Pfam" id="PF08239">
    <property type="entry name" value="SH3_3"/>
    <property type="match status" value="1"/>
</dbReference>
<dbReference type="Gene3D" id="2.30.30.40">
    <property type="entry name" value="SH3 Domains"/>
    <property type="match status" value="1"/>
</dbReference>
<dbReference type="STRING" id="391936.S7S_15230"/>
<feature type="signal peptide" evidence="1">
    <location>
        <begin position="1"/>
        <end position="18"/>
    </location>
</feature>
<keyword evidence="4" id="KW-1185">Reference proteome</keyword>
<dbReference type="SUPFAM" id="SSF56925">
    <property type="entry name" value="OMPA-like"/>
    <property type="match status" value="1"/>
</dbReference>
<feature type="domain" description="SH3b" evidence="2">
    <location>
        <begin position="20"/>
        <end position="85"/>
    </location>
</feature>
<dbReference type="InterPro" id="IPR011250">
    <property type="entry name" value="OMP/PagP_B-barrel"/>
</dbReference>